<dbReference type="SUPFAM" id="SSF55347">
    <property type="entry name" value="Glyceraldehyde-3-phosphate dehydrogenase-like, C-terminal domain"/>
    <property type="match status" value="1"/>
</dbReference>
<evidence type="ECO:0000313" key="5">
    <source>
        <dbReference type="Proteomes" id="UP000188929"/>
    </source>
</evidence>
<name>A0A1V2IHJ7_9ACTN</name>
<dbReference type="PANTHER" id="PTHR43818:SF11">
    <property type="entry name" value="BCDNA.GH03377"/>
    <property type="match status" value="1"/>
</dbReference>
<dbReference type="InterPro" id="IPR000683">
    <property type="entry name" value="Gfo/Idh/MocA-like_OxRdtase_N"/>
</dbReference>
<evidence type="ECO:0000256" key="1">
    <source>
        <dbReference type="ARBA" id="ARBA00023002"/>
    </source>
</evidence>
<accession>A0A1V2IHJ7</accession>
<evidence type="ECO:0000259" key="3">
    <source>
        <dbReference type="Pfam" id="PF22725"/>
    </source>
</evidence>
<dbReference type="InterPro" id="IPR050463">
    <property type="entry name" value="Gfo/Idh/MocA_oxidrdct_glycsds"/>
</dbReference>
<dbReference type="EMBL" id="MOMC01000009">
    <property type="protein sequence ID" value="ONH32597.1"/>
    <property type="molecule type" value="Genomic_DNA"/>
</dbReference>
<dbReference type="Gene3D" id="3.30.360.10">
    <property type="entry name" value="Dihydrodipicolinate Reductase, domain 2"/>
    <property type="match status" value="1"/>
</dbReference>
<keyword evidence="1" id="KW-0560">Oxidoreductase</keyword>
<keyword evidence="5" id="KW-1185">Reference proteome</keyword>
<proteinExistence type="predicted"/>
<dbReference type="Gene3D" id="3.40.50.720">
    <property type="entry name" value="NAD(P)-binding Rossmann-like Domain"/>
    <property type="match status" value="1"/>
</dbReference>
<dbReference type="OrthoDB" id="9792085at2"/>
<dbReference type="GO" id="GO:0000166">
    <property type="term" value="F:nucleotide binding"/>
    <property type="evidence" value="ECO:0007669"/>
    <property type="project" value="InterPro"/>
</dbReference>
<gene>
    <name evidence="4" type="ORF">BL253_04575</name>
</gene>
<evidence type="ECO:0000313" key="4">
    <source>
        <dbReference type="EMBL" id="ONH32597.1"/>
    </source>
</evidence>
<comment type="caution">
    <text evidence="4">The sequence shown here is derived from an EMBL/GenBank/DDBJ whole genome shotgun (WGS) entry which is preliminary data.</text>
</comment>
<dbReference type="Proteomes" id="UP000188929">
    <property type="component" value="Unassembled WGS sequence"/>
</dbReference>
<dbReference type="GO" id="GO:0016491">
    <property type="term" value="F:oxidoreductase activity"/>
    <property type="evidence" value="ECO:0007669"/>
    <property type="project" value="UniProtKB-KW"/>
</dbReference>
<reference evidence="5" key="1">
    <citation type="submission" date="2016-10" db="EMBL/GenBank/DDBJ databases">
        <title>Frankia sp. NRRL B-16386 Genome sequencing.</title>
        <authorList>
            <person name="Ghodhbane-Gtari F."/>
            <person name="Swanson E."/>
            <person name="Gueddou A."/>
            <person name="Hezbri K."/>
            <person name="Ktari K."/>
            <person name="Nouioui I."/>
            <person name="Morris K."/>
            <person name="Simpson S."/>
            <person name="Abebe-Akele F."/>
            <person name="Thomas K."/>
            <person name="Gtari M."/>
            <person name="Tisa L.S."/>
        </authorList>
    </citation>
    <scope>NUCLEOTIDE SEQUENCE [LARGE SCALE GENOMIC DNA]</scope>
    <source>
        <strain evidence="5">NRRL B-16386</strain>
    </source>
</reference>
<dbReference type="AlphaFoldDB" id="A0A1V2IHJ7"/>
<dbReference type="InterPro" id="IPR055170">
    <property type="entry name" value="GFO_IDH_MocA-like_dom"/>
</dbReference>
<feature type="domain" description="Gfo/Idh/MocA-like oxidoreductase N-terminal" evidence="2">
    <location>
        <begin position="8"/>
        <end position="125"/>
    </location>
</feature>
<dbReference type="Pfam" id="PF01408">
    <property type="entry name" value="GFO_IDH_MocA"/>
    <property type="match status" value="1"/>
</dbReference>
<dbReference type="SUPFAM" id="SSF51735">
    <property type="entry name" value="NAD(P)-binding Rossmann-fold domains"/>
    <property type="match status" value="1"/>
</dbReference>
<dbReference type="InterPro" id="IPR036291">
    <property type="entry name" value="NAD(P)-bd_dom_sf"/>
</dbReference>
<dbReference type="Pfam" id="PF22725">
    <property type="entry name" value="GFO_IDH_MocA_C3"/>
    <property type="match status" value="1"/>
</dbReference>
<dbReference type="PANTHER" id="PTHR43818">
    <property type="entry name" value="BCDNA.GH03377"/>
    <property type="match status" value="1"/>
</dbReference>
<protein>
    <submittedName>
        <fullName evidence="4">Dehydrogenase</fullName>
    </submittedName>
</protein>
<sequence length="414" mass="43877">MTERQRLGVGMVGYAFMGAAHSQAWRSVNRFFDLPLEVDLAAVCGRDQAKVTAAAAKLGWRSHETDWKALLRRDDIDLVDICTPGSSHAEIALAALAAGKHVLCEKPLANTVEEARAMAEAAERAAAAGVRSAVGFNYRRIPAASYARDLVAAGRLGTLRHVRAVYLQDWLVDPEFPLAWRLRREIAGSGALGDIGAHIIDLTQFISGQRVTGVCALTETFVRERPLPAAVAGLSATGLSASGLSATGQGGANGQGGAKGRGGATGTVTVDDAALFLARLEGGALASYEASRFALGRKNGLRVELNGSEGSLVFDLERLNELEFYDGRVDDETAGFTRVLVTEPGHPYLDAWWPPGHALGYEHSFTHEVRDLVAAIADGTPPTPSFADGLQVQLVLDAVGRSAAGGSRWTHVED</sequence>
<evidence type="ECO:0000259" key="2">
    <source>
        <dbReference type="Pfam" id="PF01408"/>
    </source>
</evidence>
<organism evidence="4 5">
    <name type="scientific">Pseudofrankia asymbiotica</name>
    <dbReference type="NCBI Taxonomy" id="1834516"/>
    <lineage>
        <taxon>Bacteria</taxon>
        <taxon>Bacillati</taxon>
        <taxon>Actinomycetota</taxon>
        <taxon>Actinomycetes</taxon>
        <taxon>Frankiales</taxon>
        <taxon>Frankiaceae</taxon>
        <taxon>Pseudofrankia</taxon>
    </lineage>
</organism>
<feature type="domain" description="GFO/IDH/MocA-like oxidoreductase" evidence="3">
    <location>
        <begin position="147"/>
        <end position="313"/>
    </location>
</feature>
<dbReference type="RefSeq" id="WP_076813872.1">
    <property type="nucleotide sequence ID" value="NZ_MOMC01000009.1"/>
</dbReference>
<dbReference type="STRING" id="1834516.BL253_04575"/>